<evidence type="ECO:0000259" key="2">
    <source>
        <dbReference type="PROSITE" id="PS50110"/>
    </source>
</evidence>
<dbReference type="PROSITE" id="PS50110">
    <property type="entry name" value="RESPONSE_REGULATORY"/>
    <property type="match status" value="1"/>
</dbReference>
<organism evidence="3 4">
    <name type="scientific">Roseateles amylovorans</name>
    <dbReference type="NCBI Taxonomy" id="2978473"/>
    <lineage>
        <taxon>Bacteria</taxon>
        <taxon>Pseudomonadati</taxon>
        <taxon>Pseudomonadota</taxon>
        <taxon>Betaproteobacteria</taxon>
        <taxon>Burkholderiales</taxon>
        <taxon>Sphaerotilaceae</taxon>
        <taxon>Roseateles</taxon>
    </lineage>
</organism>
<keyword evidence="4" id="KW-1185">Reference proteome</keyword>
<dbReference type="Pfam" id="PF00072">
    <property type="entry name" value="Response_reg"/>
    <property type="match status" value="1"/>
</dbReference>
<dbReference type="EMBL" id="CP104562">
    <property type="protein sequence ID" value="UXH79688.1"/>
    <property type="molecule type" value="Genomic_DNA"/>
</dbReference>
<accession>A0ABY6B5U0</accession>
<dbReference type="InterPro" id="IPR051015">
    <property type="entry name" value="EvgA-like"/>
</dbReference>
<feature type="modified residue" description="4-aspartylphosphate" evidence="1">
    <location>
        <position position="53"/>
    </location>
</feature>
<dbReference type="InterPro" id="IPR011006">
    <property type="entry name" value="CheY-like_superfamily"/>
</dbReference>
<gene>
    <name evidence="3" type="ORF">N4261_07190</name>
</gene>
<proteinExistence type="predicted"/>
<keyword evidence="1" id="KW-0597">Phosphoprotein</keyword>
<dbReference type="SMART" id="SM00448">
    <property type="entry name" value="REC"/>
    <property type="match status" value="1"/>
</dbReference>
<dbReference type="PANTHER" id="PTHR45566:SF2">
    <property type="entry name" value="NARL SUBFAMILY"/>
    <property type="match status" value="1"/>
</dbReference>
<protein>
    <submittedName>
        <fullName evidence="3">Response regulator</fullName>
    </submittedName>
</protein>
<dbReference type="SUPFAM" id="SSF52172">
    <property type="entry name" value="CheY-like"/>
    <property type="match status" value="1"/>
</dbReference>
<reference evidence="3" key="1">
    <citation type="submission" date="2022-10" db="EMBL/GenBank/DDBJ databases">
        <title>Characterization and whole genome sequencing of a new Roseateles species, isolated from fresh water.</title>
        <authorList>
            <person name="Guliayeva D.Y."/>
            <person name="Akhremchuk A.E."/>
            <person name="Sikolenko M.A."/>
            <person name="Valentovich L.N."/>
            <person name="Sidarenka A.V."/>
        </authorList>
    </citation>
    <scope>NUCLEOTIDE SEQUENCE</scope>
    <source>
        <strain evidence="3">BIM B-1768</strain>
    </source>
</reference>
<evidence type="ECO:0000256" key="1">
    <source>
        <dbReference type="PROSITE-ProRule" id="PRU00169"/>
    </source>
</evidence>
<dbReference type="PANTHER" id="PTHR45566">
    <property type="entry name" value="HTH-TYPE TRANSCRIPTIONAL REGULATOR YHJB-RELATED"/>
    <property type="match status" value="1"/>
</dbReference>
<name>A0ABY6B5U0_9BURK</name>
<dbReference type="Proteomes" id="UP001064933">
    <property type="component" value="Chromosome"/>
</dbReference>
<evidence type="ECO:0000313" key="3">
    <source>
        <dbReference type="EMBL" id="UXH79688.1"/>
    </source>
</evidence>
<sequence length="136" mass="14686">MKIALIDGSEIFRRQVTELLQDIPGATVVCQAEHEDVGVLTVGLCAPDVVLVDLTLTSGSGQSVLTRLRRAGYTGTVYVVTACDETEHGPRCGELGADGFYDKQYDLHRLMTALNVLATAPRLGAQARLRIANLWS</sequence>
<dbReference type="InterPro" id="IPR001789">
    <property type="entry name" value="Sig_transdc_resp-reg_receiver"/>
</dbReference>
<dbReference type="Gene3D" id="3.40.50.2300">
    <property type="match status" value="1"/>
</dbReference>
<dbReference type="RefSeq" id="WP_261759508.1">
    <property type="nucleotide sequence ID" value="NZ_CP104562.2"/>
</dbReference>
<feature type="domain" description="Response regulatory" evidence="2">
    <location>
        <begin position="2"/>
        <end position="118"/>
    </location>
</feature>
<evidence type="ECO:0000313" key="4">
    <source>
        <dbReference type="Proteomes" id="UP001064933"/>
    </source>
</evidence>